<name>A0A0K2H366_9CORY</name>
<dbReference type="Proteomes" id="UP000058446">
    <property type="component" value="Chromosome"/>
</dbReference>
<organism evidence="2 3">
    <name type="scientific">Corynebacterium lactis RW2-5</name>
    <dbReference type="NCBI Taxonomy" id="1408189"/>
    <lineage>
        <taxon>Bacteria</taxon>
        <taxon>Bacillati</taxon>
        <taxon>Actinomycetota</taxon>
        <taxon>Actinomycetes</taxon>
        <taxon>Mycobacteriales</taxon>
        <taxon>Corynebacteriaceae</taxon>
        <taxon>Corynebacterium</taxon>
    </lineage>
</organism>
<dbReference type="STRING" id="1408189.CLAC_04355"/>
<dbReference type="Pfam" id="PF11575">
    <property type="entry name" value="FhuF_C"/>
    <property type="match status" value="1"/>
</dbReference>
<keyword evidence="3" id="KW-1185">Reference proteome</keyword>
<dbReference type="InterPro" id="IPR024726">
    <property type="entry name" value="FhuF_C"/>
</dbReference>
<proteinExistence type="predicted"/>
<feature type="domain" description="Ferric siderophore reductase C-terminal" evidence="1">
    <location>
        <begin position="235"/>
        <end position="255"/>
    </location>
</feature>
<accession>A0A0K2H366</accession>
<dbReference type="GO" id="GO:0051537">
    <property type="term" value="F:2 iron, 2 sulfur cluster binding"/>
    <property type="evidence" value="ECO:0007669"/>
    <property type="project" value="InterPro"/>
</dbReference>
<dbReference type="KEGG" id="clw:CLAC_04355"/>
<dbReference type="EMBL" id="CP006841">
    <property type="protein sequence ID" value="ALA68490.1"/>
    <property type="molecule type" value="Genomic_DNA"/>
</dbReference>
<gene>
    <name evidence="2" type="ORF">CLAC_04355</name>
</gene>
<dbReference type="AlphaFoldDB" id="A0A0K2H366"/>
<evidence type="ECO:0000313" key="2">
    <source>
        <dbReference type="EMBL" id="ALA68490.1"/>
    </source>
</evidence>
<sequence length="268" mass="29374">MGSASEPIPSEYSRLVAEFPRFSADVIPHEGAEQWHPTTDAVAAGIDAGRSLFPMPDVVKDDRFQAQLWWWSMCGAVVGPSLAAVLAYGRGPVWDWSQWTAFRRDNYWVGFQSHQFRDIDSDDAEALRAFGEELAAFLTPLADAVSTVGSIKVAPLWAVASDAVANAAVAAGNELMEPWRGALLGKYVVEGLAKVHKVPTPRFVDSCNGEVGPWDEEAAEAGEEPDFDVVTHLERATCCMILHSPNADLCVSCPKRSREERHGLWAQY</sequence>
<reference evidence="2 3" key="1">
    <citation type="submission" date="2013-10" db="EMBL/GenBank/DDBJ databases">
        <title>Complete genome sequence of Corynebacterium lactis DSM 45799(T), isolated from raw cow milk.</title>
        <authorList>
            <person name="Ruckert C."/>
            <person name="Albersmeier A."/>
            <person name="Lipski A."/>
            <person name="Kalinowski J."/>
        </authorList>
    </citation>
    <scope>NUCLEOTIDE SEQUENCE [LARGE SCALE GENOMIC DNA]</scope>
    <source>
        <strain evidence="2 3">RW2-5</strain>
    </source>
</reference>
<protein>
    <recommendedName>
        <fullName evidence="1">Ferric siderophore reductase C-terminal domain-containing protein</fullName>
    </recommendedName>
</protein>
<evidence type="ECO:0000313" key="3">
    <source>
        <dbReference type="Proteomes" id="UP000058446"/>
    </source>
</evidence>
<evidence type="ECO:0000259" key="1">
    <source>
        <dbReference type="Pfam" id="PF11575"/>
    </source>
</evidence>
<dbReference type="PATRIC" id="fig|1408189.4.peg.872"/>
<dbReference type="RefSeq" id="WP_245621976.1">
    <property type="nucleotide sequence ID" value="NZ_CP006841.1"/>
</dbReference>